<dbReference type="Gene3D" id="3.40.50.300">
    <property type="entry name" value="P-loop containing nucleotide triphosphate hydrolases"/>
    <property type="match status" value="2"/>
</dbReference>
<dbReference type="Pfam" id="PF08352">
    <property type="entry name" value="oligo_HPY"/>
    <property type="match status" value="2"/>
</dbReference>
<dbReference type="SMART" id="SM00382">
    <property type="entry name" value="AAA"/>
    <property type="match status" value="2"/>
</dbReference>
<dbReference type="Pfam" id="PF00005">
    <property type="entry name" value="ABC_tran"/>
    <property type="match status" value="2"/>
</dbReference>
<evidence type="ECO:0000256" key="5">
    <source>
        <dbReference type="SAM" id="MobiDB-lite"/>
    </source>
</evidence>
<evidence type="ECO:0000313" key="8">
    <source>
        <dbReference type="Proteomes" id="UP000280008"/>
    </source>
</evidence>
<dbReference type="InterPro" id="IPR003593">
    <property type="entry name" value="AAA+_ATPase"/>
</dbReference>
<evidence type="ECO:0000256" key="3">
    <source>
        <dbReference type="ARBA" id="ARBA00022741"/>
    </source>
</evidence>
<dbReference type="InterPro" id="IPR013563">
    <property type="entry name" value="Oligopep_ABC_C"/>
</dbReference>
<sequence>MNGSTLDGGPTKGVVVDGLSVSFGGAAVVQGVSFTLAPGECVALVGESGSGKSVTARALLGLTGGQVSASALSLDGRSLLGLRERAWRRIRGPRVGLVLQDALVSLDPLRPIGREIDDALRLHTRLSPAERRARVIEVLEEVGMPSPAERRGQRSGELSGGLRQRALIAAALALRPDVIIADEPTTALDAAVQRQVTDRLGVLRDEGAAVLAISHDLGAVRRLADRVVVMRAGRVVETGPTEVVLDSPREEYTRALVAALPAGKARGTRLSVAGTVHGSGRHGESPPESNGFAAPDPHREPILTAQSLTRRFGERVAVDDVSLDLRRGETLGLVGASGSGKTTTARLLLGLETPDAGSVTLDGAPWNPLRERDRRPRRSRLGAVYQDALSSFDPRLTVGRTLVDALTAGATLRMGTHRDEVTRLLDEVGLPPEVADRSPATLSGGQRQRVAIARALAPSPAVLICDEPVSSLDVTVQAQVLDLLDELQERLGLAYLFISHDLDVIRHQSDRVAVMHEGRIVEEGATERVFTAPAHPYTKGLLAAASSPRG</sequence>
<dbReference type="InterPro" id="IPR027417">
    <property type="entry name" value="P-loop_NTPase"/>
</dbReference>
<keyword evidence="4 7" id="KW-0067">ATP-binding</keyword>
<dbReference type="CDD" id="cd03257">
    <property type="entry name" value="ABC_NikE_OppD_transporters"/>
    <property type="match status" value="2"/>
</dbReference>
<reference evidence="7 8" key="1">
    <citation type="submission" date="2018-10" db="EMBL/GenBank/DDBJ databases">
        <title>Sequencing the genomes of 1000 actinobacteria strains.</title>
        <authorList>
            <person name="Klenk H.-P."/>
        </authorList>
    </citation>
    <scope>NUCLEOTIDE SEQUENCE [LARGE SCALE GENOMIC DNA]</scope>
    <source>
        <strain evidence="7 8">DSM 17894</strain>
    </source>
</reference>
<accession>A0A495IG29</accession>
<dbReference type="OrthoDB" id="4008250at2"/>
<gene>
    <name evidence="7" type="ORF">C8E83_1731</name>
</gene>
<name>A0A495IG29_9MICO</name>
<dbReference type="InterPro" id="IPR003439">
    <property type="entry name" value="ABC_transporter-like_ATP-bd"/>
</dbReference>
<dbReference type="InterPro" id="IPR017871">
    <property type="entry name" value="ABC_transporter-like_CS"/>
</dbReference>
<dbReference type="NCBIfam" id="NF008453">
    <property type="entry name" value="PRK11308.1"/>
    <property type="match status" value="2"/>
</dbReference>
<dbReference type="PROSITE" id="PS00211">
    <property type="entry name" value="ABC_TRANSPORTER_1"/>
    <property type="match status" value="1"/>
</dbReference>
<dbReference type="GO" id="GO:0015833">
    <property type="term" value="P:peptide transport"/>
    <property type="evidence" value="ECO:0007669"/>
    <property type="project" value="InterPro"/>
</dbReference>
<keyword evidence="2" id="KW-0813">Transport</keyword>
<evidence type="ECO:0000256" key="1">
    <source>
        <dbReference type="ARBA" id="ARBA00005417"/>
    </source>
</evidence>
<proteinExistence type="inferred from homology"/>
<feature type="domain" description="ABC transporter" evidence="6">
    <location>
        <begin position="14"/>
        <end position="257"/>
    </location>
</feature>
<dbReference type="NCBIfam" id="NF007739">
    <property type="entry name" value="PRK10419.1"/>
    <property type="match status" value="2"/>
</dbReference>
<protein>
    <submittedName>
        <fullName evidence="7">Peptide/nickel transport system ATP-binding protein</fullName>
    </submittedName>
</protein>
<dbReference type="PROSITE" id="PS50893">
    <property type="entry name" value="ABC_TRANSPORTER_2"/>
    <property type="match status" value="2"/>
</dbReference>
<dbReference type="SUPFAM" id="SSF52540">
    <property type="entry name" value="P-loop containing nucleoside triphosphate hydrolases"/>
    <property type="match status" value="2"/>
</dbReference>
<comment type="similarity">
    <text evidence="1">Belongs to the ABC transporter superfamily.</text>
</comment>
<evidence type="ECO:0000256" key="4">
    <source>
        <dbReference type="ARBA" id="ARBA00022840"/>
    </source>
</evidence>
<dbReference type="AlphaFoldDB" id="A0A495IG29"/>
<organism evidence="7 8">
    <name type="scientific">Frondihabitans australicus</name>
    <dbReference type="NCBI Taxonomy" id="386892"/>
    <lineage>
        <taxon>Bacteria</taxon>
        <taxon>Bacillati</taxon>
        <taxon>Actinomycetota</taxon>
        <taxon>Actinomycetes</taxon>
        <taxon>Micrococcales</taxon>
        <taxon>Microbacteriaceae</taxon>
        <taxon>Frondihabitans</taxon>
    </lineage>
</organism>
<dbReference type="GO" id="GO:0016887">
    <property type="term" value="F:ATP hydrolysis activity"/>
    <property type="evidence" value="ECO:0007669"/>
    <property type="project" value="InterPro"/>
</dbReference>
<evidence type="ECO:0000313" key="7">
    <source>
        <dbReference type="EMBL" id="RKR74610.1"/>
    </source>
</evidence>
<dbReference type="GO" id="GO:0005524">
    <property type="term" value="F:ATP binding"/>
    <property type="evidence" value="ECO:0007669"/>
    <property type="project" value="UniProtKB-KW"/>
</dbReference>
<dbReference type="RefSeq" id="WP_121369406.1">
    <property type="nucleotide sequence ID" value="NZ_RBKS01000001.1"/>
</dbReference>
<feature type="domain" description="ABC transporter" evidence="6">
    <location>
        <begin position="303"/>
        <end position="542"/>
    </location>
</feature>
<evidence type="ECO:0000256" key="2">
    <source>
        <dbReference type="ARBA" id="ARBA00022448"/>
    </source>
</evidence>
<comment type="caution">
    <text evidence="7">The sequence shown here is derived from an EMBL/GenBank/DDBJ whole genome shotgun (WGS) entry which is preliminary data.</text>
</comment>
<dbReference type="EMBL" id="RBKS01000001">
    <property type="protein sequence ID" value="RKR74610.1"/>
    <property type="molecule type" value="Genomic_DNA"/>
</dbReference>
<dbReference type="PANTHER" id="PTHR43776:SF7">
    <property type="entry name" value="D,D-DIPEPTIDE TRANSPORT ATP-BINDING PROTEIN DDPF-RELATED"/>
    <property type="match status" value="1"/>
</dbReference>
<feature type="region of interest" description="Disordered" evidence="5">
    <location>
        <begin position="276"/>
        <end position="298"/>
    </location>
</feature>
<dbReference type="PANTHER" id="PTHR43776">
    <property type="entry name" value="TRANSPORT ATP-BINDING PROTEIN"/>
    <property type="match status" value="1"/>
</dbReference>
<evidence type="ECO:0000259" key="6">
    <source>
        <dbReference type="PROSITE" id="PS50893"/>
    </source>
</evidence>
<dbReference type="GO" id="GO:0055085">
    <property type="term" value="P:transmembrane transport"/>
    <property type="evidence" value="ECO:0007669"/>
    <property type="project" value="UniProtKB-ARBA"/>
</dbReference>
<keyword evidence="3" id="KW-0547">Nucleotide-binding</keyword>
<keyword evidence="8" id="KW-1185">Reference proteome</keyword>
<dbReference type="Proteomes" id="UP000280008">
    <property type="component" value="Unassembled WGS sequence"/>
</dbReference>
<dbReference type="InterPro" id="IPR050319">
    <property type="entry name" value="ABC_transp_ATP-bind"/>
</dbReference>